<evidence type="ECO:0000256" key="1">
    <source>
        <dbReference type="SAM" id="SignalP"/>
    </source>
</evidence>
<proteinExistence type="predicted"/>
<dbReference type="Pfam" id="PF24855">
    <property type="entry name" value="DUF7729"/>
    <property type="match status" value="1"/>
</dbReference>
<comment type="caution">
    <text evidence="3">The sequence shown here is derived from an EMBL/GenBank/DDBJ whole genome shotgun (WGS) entry which is preliminary data.</text>
</comment>
<dbReference type="InterPro" id="IPR056146">
    <property type="entry name" value="DUF7729"/>
</dbReference>
<dbReference type="Proteomes" id="UP000789396">
    <property type="component" value="Unassembled WGS sequence"/>
</dbReference>
<keyword evidence="1" id="KW-0732">Signal</keyword>
<protein>
    <submittedName>
        <fullName evidence="3">2509_t:CDS:1</fullName>
    </submittedName>
</protein>
<name>A0A9N9A620_9GLOM</name>
<evidence type="ECO:0000259" key="2">
    <source>
        <dbReference type="Pfam" id="PF24855"/>
    </source>
</evidence>
<dbReference type="EMBL" id="CAJVPZ010002860">
    <property type="protein sequence ID" value="CAG8520422.1"/>
    <property type="molecule type" value="Genomic_DNA"/>
</dbReference>
<feature type="domain" description="DUF7729" evidence="2">
    <location>
        <begin position="82"/>
        <end position="247"/>
    </location>
</feature>
<dbReference type="OrthoDB" id="2416075at2759"/>
<gene>
    <name evidence="3" type="ORF">RFULGI_LOCUS3323</name>
</gene>
<sequence>MKHFLVTILALASFNFLQIPSTGLQSDPEITTLKFKLNPFSLSRQCLNTTTTILSELEFAECINFPAFRPLFEKKNFDAIEQLSGDFNEDIKIIKSIEPALVEVSKDFCKFPKCQDRFIQSHIQSTIVACQEDLKNNNTLAQVIFAAFVFYSPLHDSVCFENKQDIFCWDEFVRNNISLPNFTSIEKLNNNNIVDKICTLCNRAIVNTFFNFIPTSFLAQVIISLKKVKEYKQLLAFVCGDDFVNGTIIDPKTGKQIPSTTSTYIPTSTSNSLPKNT</sequence>
<reference evidence="3" key="1">
    <citation type="submission" date="2021-06" db="EMBL/GenBank/DDBJ databases">
        <authorList>
            <person name="Kallberg Y."/>
            <person name="Tangrot J."/>
            <person name="Rosling A."/>
        </authorList>
    </citation>
    <scope>NUCLEOTIDE SEQUENCE</scope>
    <source>
        <strain evidence="3">IN212</strain>
    </source>
</reference>
<accession>A0A9N9A620</accession>
<dbReference type="AlphaFoldDB" id="A0A9N9A620"/>
<feature type="signal peptide" evidence="1">
    <location>
        <begin position="1"/>
        <end position="23"/>
    </location>
</feature>
<evidence type="ECO:0000313" key="3">
    <source>
        <dbReference type="EMBL" id="CAG8520422.1"/>
    </source>
</evidence>
<evidence type="ECO:0000313" key="4">
    <source>
        <dbReference type="Proteomes" id="UP000789396"/>
    </source>
</evidence>
<organism evidence="3 4">
    <name type="scientific">Racocetra fulgida</name>
    <dbReference type="NCBI Taxonomy" id="60492"/>
    <lineage>
        <taxon>Eukaryota</taxon>
        <taxon>Fungi</taxon>
        <taxon>Fungi incertae sedis</taxon>
        <taxon>Mucoromycota</taxon>
        <taxon>Glomeromycotina</taxon>
        <taxon>Glomeromycetes</taxon>
        <taxon>Diversisporales</taxon>
        <taxon>Gigasporaceae</taxon>
        <taxon>Racocetra</taxon>
    </lineage>
</organism>
<feature type="chain" id="PRO_5040495838" evidence="1">
    <location>
        <begin position="24"/>
        <end position="277"/>
    </location>
</feature>
<keyword evidence="4" id="KW-1185">Reference proteome</keyword>